<dbReference type="Proteomes" id="UP000659654">
    <property type="component" value="Unassembled WGS sequence"/>
</dbReference>
<evidence type="ECO:0000313" key="4">
    <source>
        <dbReference type="Proteomes" id="UP000095284"/>
    </source>
</evidence>
<proteinExistence type="predicted"/>
<accession>A0A1I7RRC2</accession>
<keyword evidence="5" id="KW-1185">Reference proteome</keyword>
<reference evidence="3" key="2">
    <citation type="submission" date="2020-08" db="EMBL/GenBank/DDBJ databases">
        <authorList>
            <person name="Kikuchi T."/>
        </authorList>
    </citation>
    <scope>NUCLEOTIDE SEQUENCE</scope>
    <source>
        <strain evidence="2">Ka4C1</strain>
    </source>
</reference>
<gene>
    <name evidence="2" type="ORF">BXYJ_LOCUS14981</name>
</gene>
<sequence>MNEEKELNIGQIFSDVSRTVDKVRNMFNGDGQPLRVEAMASTINATSGREKVSSGSPLAGLFGGQSTCFKTCGMDDIQWAARRAGDLFITLQTCTIILTSVLAVCLIICLLVGVSWFYLHERRQRNVDLDHGSSAQSTVLPRFFKESIFSPSKEDDHHDHKSRE</sequence>
<reference evidence="6" key="1">
    <citation type="submission" date="2016-11" db="UniProtKB">
        <authorList>
            <consortium name="WormBaseParasite"/>
        </authorList>
    </citation>
    <scope>IDENTIFICATION</scope>
</reference>
<protein>
    <submittedName>
        <fullName evidence="2">(pine wood nematode) hypothetical protein</fullName>
    </submittedName>
</protein>
<dbReference type="Proteomes" id="UP000582659">
    <property type="component" value="Unassembled WGS sequence"/>
</dbReference>
<dbReference type="EMBL" id="CAJFCV020000006">
    <property type="protein sequence ID" value="CAG9130932.1"/>
    <property type="molecule type" value="Genomic_DNA"/>
</dbReference>
<keyword evidence="1" id="KW-0812">Transmembrane</keyword>
<dbReference type="eggNOG" id="ENOG502SF75">
    <property type="taxonomic scope" value="Eukaryota"/>
</dbReference>
<evidence type="ECO:0000313" key="3">
    <source>
        <dbReference type="EMBL" id="CAG9130932.1"/>
    </source>
</evidence>
<dbReference type="SMR" id="A0A1I7RRC2"/>
<dbReference type="Proteomes" id="UP000095284">
    <property type="component" value="Unplaced"/>
</dbReference>
<feature type="transmembrane region" description="Helical" evidence="1">
    <location>
        <begin position="96"/>
        <end position="119"/>
    </location>
</feature>
<evidence type="ECO:0000313" key="6">
    <source>
        <dbReference type="WBParaSite" id="BXY_0326900.1"/>
    </source>
</evidence>
<keyword evidence="1" id="KW-0472">Membrane</keyword>
<organism evidence="4 6">
    <name type="scientific">Bursaphelenchus xylophilus</name>
    <name type="common">Pinewood nematode worm</name>
    <name type="synonym">Aphelenchoides xylophilus</name>
    <dbReference type="NCBI Taxonomy" id="6326"/>
    <lineage>
        <taxon>Eukaryota</taxon>
        <taxon>Metazoa</taxon>
        <taxon>Ecdysozoa</taxon>
        <taxon>Nematoda</taxon>
        <taxon>Chromadorea</taxon>
        <taxon>Rhabditida</taxon>
        <taxon>Tylenchina</taxon>
        <taxon>Tylenchomorpha</taxon>
        <taxon>Aphelenchoidea</taxon>
        <taxon>Aphelenchoididae</taxon>
        <taxon>Bursaphelenchus</taxon>
    </lineage>
</organism>
<evidence type="ECO:0000313" key="2">
    <source>
        <dbReference type="EMBL" id="CAD5234890.1"/>
    </source>
</evidence>
<keyword evidence="1" id="KW-1133">Transmembrane helix</keyword>
<dbReference type="AlphaFoldDB" id="A0A1I7RRC2"/>
<evidence type="ECO:0000313" key="5">
    <source>
        <dbReference type="Proteomes" id="UP000659654"/>
    </source>
</evidence>
<evidence type="ECO:0000256" key="1">
    <source>
        <dbReference type="SAM" id="Phobius"/>
    </source>
</evidence>
<dbReference type="OrthoDB" id="5824328at2759"/>
<dbReference type="EMBL" id="CAJFDI010000006">
    <property type="protein sequence ID" value="CAD5234890.1"/>
    <property type="molecule type" value="Genomic_DNA"/>
</dbReference>
<name>A0A1I7RRC2_BURXY</name>
<dbReference type="WBParaSite" id="BXY_0326900.1">
    <property type="protein sequence ID" value="BXY_0326900.1"/>
    <property type="gene ID" value="BXY_0326900"/>
</dbReference>